<proteinExistence type="predicted"/>
<dbReference type="CDD" id="cd00033">
    <property type="entry name" value="CCP"/>
    <property type="match status" value="4"/>
</dbReference>
<evidence type="ECO:0000256" key="6">
    <source>
        <dbReference type="SAM" id="MobiDB-lite"/>
    </source>
</evidence>
<feature type="signal peptide" evidence="7">
    <location>
        <begin position="1"/>
        <end position="20"/>
    </location>
</feature>
<feature type="disulfide bond" evidence="5">
    <location>
        <begin position="179"/>
        <end position="206"/>
    </location>
</feature>
<comment type="subcellular location">
    <subcellularLocation>
        <location evidence="1">Virion</location>
    </subcellularLocation>
</comment>
<evidence type="ECO:0000256" key="1">
    <source>
        <dbReference type="ARBA" id="ARBA00004328"/>
    </source>
</evidence>
<dbReference type="Proteomes" id="UP001619887">
    <property type="component" value="Unassembled WGS sequence"/>
</dbReference>
<evidence type="ECO:0000259" key="8">
    <source>
        <dbReference type="PROSITE" id="PS50923"/>
    </source>
</evidence>
<evidence type="ECO:0000256" key="2">
    <source>
        <dbReference type="ARBA" id="ARBA00022659"/>
    </source>
</evidence>
<evidence type="ECO:0000313" key="9">
    <source>
        <dbReference type="EMBL" id="KAL3054643.1"/>
    </source>
</evidence>
<feature type="compositionally biased region" description="Gly residues" evidence="6">
    <location>
        <begin position="257"/>
        <end position="274"/>
    </location>
</feature>
<evidence type="ECO:0000256" key="4">
    <source>
        <dbReference type="ARBA" id="ARBA00023157"/>
    </source>
</evidence>
<reference evidence="9 10" key="2">
    <citation type="journal article" date="2024" name="G3 (Bethesda)">
        <title>The genome of the cryopelagic Antarctic bald notothen, Trematomus borchgrevinki.</title>
        <authorList>
            <person name="Rayamajhi N."/>
            <person name="Rivera-Colon A.G."/>
            <person name="Minhas B.F."/>
            <person name="Cheng C.C."/>
            <person name="Catchen J.M."/>
        </authorList>
    </citation>
    <scope>NUCLEOTIDE SEQUENCE [LARGE SCALE GENOMIC DNA]</scope>
    <source>
        <strain evidence="9">AGRC-2024</strain>
    </source>
</reference>
<feature type="domain" description="Sushi" evidence="8">
    <location>
        <begin position="276"/>
        <end position="329"/>
    </location>
</feature>
<evidence type="ECO:0000256" key="7">
    <source>
        <dbReference type="SAM" id="SignalP"/>
    </source>
</evidence>
<keyword evidence="4 5" id="KW-1015">Disulfide bond</keyword>
<feature type="region of interest" description="Disordered" evidence="6">
    <location>
        <begin position="213"/>
        <end position="274"/>
    </location>
</feature>
<dbReference type="EMBL" id="JBIYXZ010002077">
    <property type="protein sequence ID" value="KAL3054642.1"/>
    <property type="molecule type" value="Genomic_DNA"/>
</dbReference>
<protein>
    <recommendedName>
        <fullName evidence="8">Sushi domain-containing protein</fullName>
    </recommendedName>
</protein>
<keyword evidence="10" id="KW-1185">Reference proteome</keyword>
<dbReference type="AlphaFoldDB" id="A0ABD2GLP0"/>
<dbReference type="PANTHER" id="PTHR45785">
    <property type="entry name" value="COMPLEMENT FACTOR H-RELATED"/>
    <property type="match status" value="1"/>
</dbReference>
<evidence type="ECO:0000313" key="10">
    <source>
        <dbReference type="Proteomes" id="UP001619887"/>
    </source>
</evidence>
<evidence type="ECO:0000256" key="3">
    <source>
        <dbReference type="ARBA" id="ARBA00022729"/>
    </source>
</evidence>
<evidence type="ECO:0000256" key="5">
    <source>
        <dbReference type="PROSITE-ProRule" id="PRU00302"/>
    </source>
</evidence>
<comment type="caution">
    <text evidence="9">The sequence shown here is derived from an EMBL/GenBank/DDBJ whole genome shotgun (WGS) entry which is preliminary data.</text>
</comment>
<dbReference type="SMART" id="SM00032">
    <property type="entry name" value="CCP"/>
    <property type="match status" value="4"/>
</dbReference>
<dbReference type="Gene3D" id="2.10.70.10">
    <property type="entry name" value="Complement Module, domain 1"/>
    <property type="match status" value="4"/>
</dbReference>
<accession>A0ABD2GLP0</accession>
<feature type="disulfide bond" evidence="5">
    <location>
        <begin position="88"/>
        <end position="131"/>
    </location>
</feature>
<gene>
    <name evidence="9" type="ORF">OYC64_017555</name>
</gene>
<dbReference type="SUPFAM" id="SSF57535">
    <property type="entry name" value="Complement control module/SCR domain"/>
    <property type="match status" value="4"/>
</dbReference>
<dbReference type="Pfam" id="PF00084">
    <property type="entry name" value="Sushi"/>
    <property type="match status" value="4"/>
</dbReference>
<feature type="chain" id="PRO_5044724029" description="Sushi domain-containing protein" evidence="7">
    <location>
        <begin position="21"/>
        <end position="401"/>
    </location>
</feature>
<feature type="domain" description="Sushi" evidence="8">
    <location>
        <begin position="86"/>
        <end position="144"/>
    </location>
</feature>
<feature type="domain" description="Sushi" evidence="8">
    <location>
        <begin position="25"/>
        <end position="84"/>
    </location>
</feature>
<keyword evidence="2 5" id="KW-0768">Sushi</keyword>
<feature type="domain" description="Sushi" evidence="8">
    <location>
        <begin position="147"/>
        <end position="208"/>
    </location>
</feature>
<keyword evidence="3 7" id="KW-0732">Signal</keyword>
<organism evidence="9 10">
    <name type="scientific">Pagothenia borchgrevinki</name>
    <name type="common">Bald rockcod</name>
    <name type="synonym">Trematomus borchgrevinki</name>
    <dbReference type="NCBI Taxonomy" id="8213"/>
    <lineage>
        <taxon>Eukaryota</taxon>
        <taxon>Metazoa</taxon>
        <taxon>Chordata</taxon>
        <taxon>Craniata</taxon>
        <taxon>Vertebrata</taxon>
        <taxon>Euteleostomi</taxon>
        <taxon>Actinopterygii</taxon>
        <taxon>Neopterygii</taxon>
        <taxon>Teleostei</taxon>
        <taxon>Neoteleostei</taxon>
        <taxon>Acanthomorphata</taxon>
        <taxon>Eupercaria</taxon>
        <taxon>Perciformes</taxon>
        <taxon>Notothenioidei</taxon>
        <taxon>Nototheniidae</taxon>
        <taxon>Pagothenia</taxon>
    </lineage>
</organism>
<dbReference type="InterPro" id="IPR051503">
    <property type="entry name" value="ComplSys_Reg/VirEntry_Med"/>
</dbReference>
<feature type="compositionally biased region" description="Basic and acidic residues" evidence="6">
    <location>
        <begin position="227"/>
        <end position="238"/>
    </location>
</feature>
<dbReference type="PROSITE" id="PS50923">
    <property type="entry name" value="SUSHI"/>
    <property type="match status" value="4"/>
</dbReference>
<dbReference type="PANTHER" id="PTHR45785:SF2">
    <property type="entry name" value="COMPLEMENT FACTOR H-RELATED"/>
    <property type="match status" value="1"/>
</dbReference>
<dbReference type="EMBL" id="JBIYXZ010002077">
    <property type="protein sequence ID" value="KAL3054643.1"/>
    <property type="molecule type" value="Genomic_DNA"/>
</dbReference>
<sequence length="401" mass="42682">MSVGYLGFVLLLWFPGVLHAHNETQNCTASSPSGGYVVPEQKTYLHETTLTYACDNGFKPAVEGWWATSICQNGKWSPKPQCIDEKACVPLTIPNGNYDASTNGWYGERDKIRVKCDEGYKHKDRDTTAQCINGTWSSVPICERSTESCGDPPKIPHAVIIGKGYQEVFAASSKLQYNCKDGYSAEGAETKEIFCISGNWTEGLTCKVGSGGGHTTSAGSGIQPAGGDRRPDTGHGRSTEGGTGGGHTTSAGSGIQPAGGGSSTGHGGATGGGTDANCGDYPSVPNGDVVQVSGTSLKYQCNGFYTLEGPDIVMCQSNGKWTEPPSCKAAFCVIDPAQTTMADVIISAVEYVKEGQKKYIPCTWNYVSRRVRCINGRIAYTNCCSRIHHYNQRCPEEGGLD</sequence>
<comment type="caution">
    <text evidence="5">Lacks conserved residue(s) required for the propagation of feature annotation.</text>
</comment>
<dbReference type="InterPro" id="IPR000436">
    <property type="entry name" value="Sushi_SCR_CCP_dom"/>
</dbReference>
<dbReference type="InterPro" id="IPR035976">
    <property type="entry name" value="Sushi/SCR/CCP_sf"/>
</dbReference>
<reference evidence="9 10" key="1">
    <citation type="journal article" date="2022" name="G3 (Bethesda)">
        <title>Evaluating Illumina-, Nanopore-, and PacBio-based genome assembly strategies with the bald notothen, Trematomus borchgrevinki.</title>
        <authorList>
            <person name="Rayamajhi N."/>
            <person name="Cheng C.C."/>
            <person name="Catchen J.M."/>
        </authorList>
    </citation>
    <scope>NUCLEOTIDE SEQUENCE [LARGE SCALE GENOMIC DNA]</scope>
    <source>
        <strain evidence="9">AGRC-2024</strain>
    </source>
</reference>
<name>A0ABD2GLP0_PAGBO</name>